<feature type="non-terminal residue" evidence="1">
    <location>
        <position position="61"/>
    </location>
</feature>
<comment type="caution">
    <text evidence="1">The sequence shown here is derived from an EMBL/GenBank/DDBJ whole genome shotgun (WGS) entry which is preliminary data.</text>
</comment>
<proteinExistence type="predicted"/>
<feature type="non-terminal residue" evidence="1">
    <location>
        <position position="1"/>
    </location>
</feature>
<evidence type="ECO:0000313" key="1">
    <source>
        <dbReference type="EMBL" id="GAH26874.1"/>
    </source>
</evidence>
<protein>
    <submittedName>
        <fullName evidence="1">Uncharacterized protein</fullName>
    </submittedName>
</protein>
<accession>X1FBT7</accession>
<name>X1FBT7_9ZZZZ</name>
<dbReference type="AlphaFoldDB" id="X1FBT7"/>
<reference evidence="1" key="1">
    <citation type="journal article" date="2014" name="Front. Microbiol.">
        <title>High frequency of phylogenetically diverse reductive dehalogenase-homologous genes in deep subseafloor sedimentary metagenomes.</title>
        <authorList>
            <person name="Kawai M."/>
            <person name="Futagami T."/>
            <person name="Toyoda A."/>
            <person name="Takaki Y."/>
            <person name="Nishi S."/>
            <person name="Hori S."/>
            <person name="Arai W."/>
            <person name="Tsubouchi T."/>
            <person name="Morono Y."/>
            <person name="Uchiyama I."/>
            <person name="Ito T."/>
            <person name="Fujiyama A."/>
            <person name="Inagaki F."/>
            <person name="Takami H."/>
        </authorList>
    </citation>
    <scope>NUCLEOTIDE SEQUENCE</scope>
    <source>
        <strain evidence="1">Expedition CK06-06</strain>
    </source>
</reference>
<organism evidence="1">
    <name type="scientific">marine sediment metagenome</name>
    <dbReference type="NCBI Taxonomy" id="412755"/>
    <lineage>
        <taxon>unclassified sequences</taxon>
        <taxon>metagenomes</taxon>
        <taxon>ecological metagenomes</taxon>
    </lineage>
</organism>
<sequence>SGPLYSLMLLNGTEWMAVPPVKIIDAENSLRLFDKCKIDPLLTHTVKDINKQVRGEYNPHL</sequence>
<gene>
    <name evidence="1" type="ORF">S01H4_66777</name>
</gene>
<dbReference type="EMBL" id="BART01041547">
    <property type="protein sequence ID" value="GAH26874.1"/>
    <property type="molecule type" value="Genomic_DNA"/>
</dbReference>